<reference evidence="2" key="1">
    <citation type="journal article" date="2019" name="Int. J. Syst. Evol. Microbiol.">
        <title>The Global Catalogue of Microorganisms (GCM) 10K type strain sequencing project: providing services to taxonomists for standard genome sequencing and annotation.</title>
        <authorList>
            <consortium name="The Broad Institute Genomics Platform"/>
            <consortium name="The Broad Institute Genome Sequencing Center for Infectious Disease"/>
            <person name="Wu L."/>
            <person name="Ma J."/>
        </authorList>
    </citation>
    <scope>NUCLEOTIDE SEQUENCE [LARGE SCALE GENOMIC DNA]</scope>
    <source>
        <strain evidence="2">CGMCC 4.7275</strain>
    </source>
</reference>
<sequence>MSPPVNPLTPQTVQRLAFIRTYACCFAPGDAGELIRESECDRIVRVKKGPYFGTEFVCE</sequence>
<name>A0ABQ2ET16_9ACTN</name>
<organism evidence="1 2">
    <name type="scientific">Streptomyces camponoticapitis</name>
    <dbReference type="NCBI Taxonomy" id="1616125"/>
    <lineage>
        <taxon>Bacteria</taxon>
        <taxon>Bacillati</taxon>
        <taxon>Actinomycetota</taxon>
        <taxon>Actinomycetes</taxon>
        <taxon>Kitasatosporales</taxon>
        <taxon>Streptomycetaceae</taxon>
        <taxon>Streptomyces</taxon>
    </lineage>
</organism>
<keyword evidence="2" id="KW-1185">Reference proteome</keyword>
<evidence type="ECO:0000313" key="2">
    <source>
        <dbReference type="Proteomes" id="UP000660265"/>
    </source>
</evidence>
<accession>A0ABQ2ET16</accession>
<proteinExistence type="predicted"/>
<protein>
    <submittedName>
        <fullName evidence="1">Uncharacterized protein</fullName>
    </submittedName>
</protein>
<dbReference type="Proteomes" id="UP000660265">
    <property type="component" value="Unassembled WGS sequence"/>
</dbReference>
<dbReference type="EMBL" id="BMMV01000031">
    <property type="protein sequence ID" value="GGK24938.1"/>
    <property type="molecule type" value="Genomic_DNA"/>
</dbReference>
<comment type="caution">
    <text evidence="1">The sequence shown here is derived from an EMBL/GenBank/DDBJ whole genome shotgun (WGS) entry which is preliminary data.</text>
</comment>
<gene>
    <name evidence="1" type="ORF">GCM10011583_66250</name>
</gene>
<evidence type="ECO:0000313" key="1">
    <source>
        <dbReference type="EMBL" id="GGK24938.1"/>
    </source>
</evidence>